<reference evidence="2" key="2">
    <citation type="submission" date="2018-03" db="EMBL/GenBank/DDBJ databases">
        <title>The Triticum urartu genome reveals the dynamic nature of wheat genome evolution.</title>
        <authorList>
            <person name="Ling H."/>
            <person name="Ma B."/>
            <person name="Shi X."/>
            <person name="Liu H."/>
            <person name="Dong L."/>
            <person name="Sun H."/>
            <person name="Cao Y."/>
            <person name="Gao Q."/>
            <person name="Zheng S."/>
            <person name="Li Y."/>
            <person name="Yu Y."/>
            <person name="Du H."/>
            <person name="Qi M."/>
            <person name="Li Y."/>
            <person name="Yu H."/>
            <person name="Cui Y."/>
            <person name="Wang N."/>
            <person name="Chen C."/>
            <person name="Wu H."/>
            <person name="Zhao Y."/>
            <person name="Zhang J."/>
            <person name="Li Y."/>
            <person name="Zhou W."/>
            <person name="Zhang B."/>
            <person name="Hu W."/>
            <person name="Eijk M."/>
            <person name="Tang J."/>
            <person name="Witsenboer H."/>
            <person name="Zhao S."/>
            <person name="Li Z."/>
            <person name="Zhang A."/>
            <person name="Wang D."/>
            <person name="Liang C."/>
        </authorList>
    </citation>
    <scope>NUCLEOTIDE SEQUENCE [LARGE SCALE GENOMIC DNA]</scope>
    <source>
        <strain evidence="2">cv. G1812</strain>
    </source>
</reference>
<dbReference type="AlphaFoldDB" id="A0A8R7Q7Q4"/>
<feature type="region of interest" description="Disordered" evidence="1">
    <location>
        <begin position="1"/>
        <end position="47"/>
    </location>
</feature>
<organism evidence="2 3">
    <name type="scientific">Triticum urartu</name>
    <name type="common">Red wild einkorn</name>
    <name type="synonym">Crithodium urartu</name>
    <dbReference type="NCBI Taxonomy" id="4572"/>
    <lineage>
        <taxon>Eukaryota</taxon>
        <taxon>Viridiplantae</taxon>
        <taxon>Streptophyta</taxon>
        <taxon>Embryophyta</taxon>
        <taxon>Tracheophyta</taxon>
        <taxon>Spermatophyta</taxon>
        <taxon>Magnoliopsida</taxon>
        <taxon>Liliopsida</taxon>
        <taxon>Poales</taxon>
        <taxon>Poaceae</taxon>
        <taxon>BOP clade</taxon>
        <taxon>Pooideae</taxon>
        <taxon>Triticodae</taxon>
        <taxon>Triticeae</taxon>
        <taxon>Triticinae</taxon>
        <taxon>Triticum</taxon>
    </lineage>
</organism>
<evidence type="ECO:0000256" key="1">
    <source>
        <dbReference type="SAM" id="MobiDB-lite"/>
    </source>
</evidence>
<accession>A0A8R7Q7Q4</accession>
<dbReference type="Gramene" id="TuG1812G0400003154.01.T01">
    <property type="protein sequence ID" value="TuG1812G0400003154.01.T01.cds376330"/>
    <property type="gene ID" value="TuG1812G0400003154.01"/>
</dbReference>
<reference evidence="3" key="1">
    <citation type="journal article" date="2013" name="Nature">
        <title>Draft genome of the wheat A-genome progenitor Triticum urartu.</title>
        <authorList>
            <person name="Ling H.Q."/>
            <person name="Zhao S."/>
            <person name="Liu D."/>
            <person name="Wang J."/>
            <person name="Sun H."/>
            <person name="Zhang C."/>
            <person name="Fan H."/>
            <person name="Li D."/>
            <person name="Dong L."/>
            <person name="Tao Y."/>
            <person name="Gao C."/>
            <person name="Wu H."/>
            <person name="Li Y."/>
            <person name="Cui Y."/>
            <person name="Guo X."/>
            <person name="Zheng S."/>
            <person name="Wang B."/>
            <person name="Yu K."/>
            <person name="Liang Q."/>
            <person name="Yang W."/>
            <person name="Lou X."/>
            <person name="Chen J."/>
            <person name="Feng M."/>
            <person name="Jian J."/>
            <person name="Zhang X."/>
            <person name="Luo G."/>
            <person name="Jiang Y."/>
            <person name="Liu J."/>
            <person name="Wang Z."/>
            <person name="Sha Y."/>
            <person name="Zhang B."/>
            <person name="Wu H."/>
            <person name="Tang D."/>
            <person name="Shen Q."/>
            <person name="Xue P."/>
            <person name="Zou S."/>
            <person name="Wang X."/>
            <person name="Liu X."/>
            <person name="Wang F."/>
            <person name="Yang Y."/>
            <person name="An X."/>
            <person name="Dong Z."/>
            <person name="Zhang K."/>
            <person name="Zhang X."/>
            <person name="Luo M.C."/>
            <person name="Dvorak J."/>
            <person name="Tong Y."/>
            <person name="Wang J."/>
            <person name="Yang H."/>
            <person name="Li Z."/>
            <person name="Wang D."/>
            <person name="Zhang A."/>
            <person name="Wang J."/>
        </authorList>
    </citation>
    <scope>NUCLEOTIDE SEQUENCE</scope>
    <source>
        <strain evidence="3">cv. G1812</strain>
    </source>
</reference>
<proteinExistence type="predicted"/>
<dbReference type="Proteomes" id="UP000015106">
    <property type="component" value="Chromosome 4"/>
</dbReference>
<protein>
    <submittedName>
        <fullName evidence="2">Uncharacterized protein</fullName>
    </submittedName>
</protein>
<reference evidence="2" key="3">
    <citation type="submission" date="2022-06" db="UniProtKB">
        <authorList>
            <consortium name="EnsemblPlants"/>
        </authorList>
    </citation>
    <scope>IDENTIFICATION</scope>
</reference>
<name>A0A8R7Q7Q4_TRIUA</name>
<dbReference type="EnsemblPlants" id="TuG1812G0400003154.01.T01">
    <property type="protein sequence ID" value="TuG1812G0400003154.01.T01.cds376330"/>
    <property type="gene ID" value="TuG1812G0400003154.01"/>
</dbReference>
<keyword evidence="3" id="KW-1185">Reference proteome</keyword>
<sequence>MRPAASRATRPNPAAAPTEVAVEEGGGGLVAPGPAAGMGDDGEEAPGTTSMVTFMLAAAVGLQWLGTPQMKYRVPVALREMTSLPEVKVLMAPSVLQES</sequence>
<evidence type="ECO:0000313" key="2">
    <source>
        <dbReference type="EnsemblPlants" id="TuG1812G0400003154.01.T01.cds376330"/>
    </source>
</evidence>
<evidence type="ECO:0000313" key="3">
    <source>
        <dbReference type="Proteomes" id="UP000015106"/>
    </source>
</evidence>
<feature type="compositionally biased region" description="Low complexity" evidence="1">
    <location>
        <begin position="1"/>
        <end position="20"/>
    </location>
</feature>
<gene>
    <name evidence="2" type="primary">LOC125554160</name>
</gene>